<accession>A0A843SHA3</accession>
<organism evidence="1 2">
    <name type="scientific">Rugamonas rivuli</name>
    <dbReference type="NCBI Taxonomy" id="2743358"/>
    <lineage>
        <taxon>Bacteria</taxon>
        <taxon>Pseudomonadati</taxon>
        <taxon>Pseudomonadota</taxon>
        <taxon>Betaproteobacteria</taxon>
        <taxon>Burkholderiales</taxon>
        <taxon>Oxalobacteraceae</taxon>
        <taxon>Telluria group</taxon>
        <taxon>Rugamonas</taxon>
    </lineage>
</organism>
<dbReference type="Proteomes" id="UP000444318">
    <property type="component" value="Unassembled WGS sequence"/>
</dbReference>
<dbReference type="EMBL" id="WHUF01000004">
    <property type="protein sequence ID" value="MQA21531.1"/>
    <property type="molecule type" value="Genomic_DNA"/>
</dbReference>
<name>A0A843SHA3_9BURK</name>
<evidence type="ECO:0000313" key="2">
    <source>
        <dbReference type="Proteomes" id="UP000444318"/>
    </source>
</evidence>
<comment type="caution">
    <text evidence="1">The sequence shown here is derived from an EMBL/GenBank/DDBJ whole genome shotgun (WGS) entry which is preliminary data.</text>
</comment>
<gene>
    <name evidence="1" type="ORF">GEV01_18580</name>
</gene>
<reference evidence="1 2" key="1">
    <citation type="submission" date="2019-10" db="EMBL/GenBank/DDBJ databases">
        <title>Two novel species isolated from a subtropical stream in China.</title>
        <authorList>
            <person name="Lu H."/>
        </authorList>
    </citation>
    <scope>NUCLEOTIDE SEQUENCE [LARGE SCALE GENOMIC DNA]</scope>
    <source>
        <strain evidence="1 2">FT103W</strain>
    </source>
</reference>
<dbReference type="AlphaFoldDB" id="A0A843SHA3"/>
<proteinExistence type="predicted"/>
<evidence type="ECO:0000313" key="1">
    <source>
        <dbReference type="EMBL" id="MQA21531.1"/>
    </source>
</evidence>
<keyword evidence="2" id="KW-1185">Reference proteome</keyword>
<sequence>MTNHCPNCGSERVDTKGYARRVFCGVGTIAGAIFCARGAAAGAELGVLGGMFIGPPGAAIGGVTGTIVGALVGAAAGGSAGASLGEIIDEKILDNLVCLNCGFSFSPADSEDRQQSA</sequence>
<protein>
    <recommendedName>
        <fullName evidence="3">Glycine zipper domain-containing protein</fullName>
    </recommendedName>
</protein>
<evidence type="ECO:0008006" key="3">
    <source>
        <dbReference type="Google" id="ProtNLM"/>
    </source>
</evidence>